<comment type="caution">
    <text evidence="2">The sequence shown here is derived from an EMBL/GenBank/DDBJ whole genome shotgun (WGS) entry which is preliminary data.</text>
</comment>
<dbReference type="SUPFAM" id="SSF55271">
    <property type="entry name" value="DNA repair protein MutS, domain I"/>
    <property type="match status" value="1"/>
</dbReference>
<dbReference type="Pfam" id="PF01624">
    <property type="entry name" value="MutS_I"/>
    <property type="match status" value="1"/>
</dbReference>
<proteinExistence type="predicted"/>
<evidence type="ECO:0000313" key="3">
    <source>
        <dbReference type="Proteomes" id="UP001433071"/>
    </source>
</evidence>
<organism evidence="2 3">
    <name type="scientific">Mesorhizobium caraganae</name>
    <dbReference type="NCBI Taxonomy" id="483206"/>
    <lineage>
        <taxon>Bacteria</taxon>
        <taxon>Pseudomonadati</taxon>
        <taxon>Pseudomonadota</taxon>
        <taxon>Alphaproteobacteria</taxon>
        <taxon>Hyphomicrobiales</taxon>
        <taxon>Phyllobacteriaceae</taxon>
        <taxon>Mesorhizobium</taxon>
    </lineage>
</organism>
<dbReference type="InterPro" id="IPR007695">
    <property type="entry name" value="DNA_mismatch_repair_MutS-lik_N"/>
</dbReference>
<feature type="domain" description="DNA mismatch repair protein MutS-like N-terminal" evidence="1">
    <location>
        <begin position="3"/>
        <end position="48"/>
    </location>
</feature>
<keyword evidence="3" id="KW-1185">Reference proteome</keyword>
<gene>
    <name evidence="2" type="ORF">NKI36_06395</name>
</gene>
<dbReference type="EMBL" id="JAMYQB010000003">
    <property type="protein sequence ID" value="MER9403677.1"/>
    <property type="molecule type" value="Genomic_DNA"/>
</dbReference>
<name>A0ABV1YV91_9HYPH</name>
<accession>A0ABV1YV91</accession>
<sequence length="122" mass="13541">MKVILQLNGEFLEAYGNDAEAVAKALSIVLATRGNAPMAGISVHRRDKDFAALRAVGIEPHEVEREAGLKAVWRRTRQDFKGTVDGKRTVVVFRDSVVLVPLDDLRPDEIARLYPREELSSA</sequence>
<dbReference type="RefSeq" id="WP_352556770.1">
    <property type="nucleotide sequence ID" value="NZ_JAMYQB010000003.1"/>
</dbReference>
<dbReference type="Gene3D" id="3.40.1170.10">
    <property type="entry name" value="DNA repair protein MutS, domain I"/>
    <property type="match status" value="1"/>
</dbReference>
<dbReference type="Proteomes" id="UP001433071">
    <property type="component" value="Unassembled WGS sequence"/>
</dbReference>
<evidence type="ECO:0000313" key="2">
    <source>
        <dbReference type="EMBL" id="MER9403677.1"/>
    </source>
</evidence>
<evidence type="ECO:0000259" key="1">
    <source>
        <dbReference type="Pfam" id="PF01624"/>
    </source>
</evidence>
<protein>
    <recommendedName>
        <fullName evidence="1">DNA mismatch repair protein MutS-like N-terminal domain-containing protein</fullName>
    </recommendedName>
</protein>
<reference evidence="2 3" key="1">
    <citation type="journal article" date="2024" name="Proc. Natl. Acad. Sci. U.S.A.">
        <title>The evolutionary genomics of adaptation to stress in wild rhizobium bacteria.</title>
        <authorList>
            <person name="Kehlet-Delgado H."/>
            <person name="Montoya A.P."/>
            <person name="Jensen K.T."/>
            <person name="Wendlandt C.E."/>
            <person name="Dexheimer C."/>
            <person name="Roberts M."/>
            <person name="Torres Martinez L."/>
            <person name="Friesen M.L."/>
            <person name="Griffitts J.S."/>
            <person name="Porter S.S."/>
        </authorList>
    </citation>
    <scope>NUCLEOTIDE SEQUENCE [LARGE SCALE GENOMIC DNA]</scope>
    <source>
        <strain evidence="2 3">M0641</strain>
    </source>
</reference>
<dbReference type="InterPro" id="IPR016151">
    <property type="entry name" value="DNA_mismatch_repair_MutS_N"/>
</dbReference>